<dbReference type="Pfam" id="PF07015">
    <property type="entry name" value="VirC1"/>
    <property type="match status" value="1"/>
</dbReference>
<gene>
    <name evidence="1" type="ORF">K9B37_21940</name>
</gene>
<sequence>MPVISFSTPKGGVGKSTAAMLLGQALAHRGAKTFIVDTDKNHSIAGWSARGGSMPNLQIKATQDAEEVVDIIEAEREQNAFTIVDVEGIKSMLMSNVIICSDFVIMPMRETFLDAKAAKDAAKLTLSQRKVARRDIPFRLLLSQTGAIKSREQKDIIKEVRDSGLPMFKTELALRTGSFAAIFSHTDSLFSLDPKEIRGLKSAQDNAMAFADEVIAWARQVRAAEAGDNRNAA</sequence>
<keyword evidence="2" id="KW-1185">Reference proteome</keyword>
<dbReference type="EMBL" id="JAIRBM010000024">
    <property type="protein sequence ID" value="MBZ6078923.1"/>
    <property type="molecule type" value="Genomic_DNA"/>
</dbReference>
<evidence type="ECO:0000313" key="2">
    <source>
        <dbReference type="Proteomes" id="UP000704176"/>
    </source>
</evidence>
<dbReference type="RefSeq" id="WP_224315675.1">
    <property type="nucleotide sequence ID" value="NZ_JAIRBM010000024.1"/>
</dbReference>
<dbReference type="InterPro" id="IPR050678">
    <property type="entry name" value="DNA_Partitioning_ATPase"/>
</dbReference>
<name>A0ABS7VVM8_9HYPH</name>
<dbReference type="InterPro" id="IPR027417">
    <property type="entry name" value="P-loop_NTPase"/>
</dbReference>
<evidence type="ECO:0000313" key="1">
    <source>
        <dbReference type="EMBL" id="MBZ6078923.1"/>
    </source>
</evidence>
<dbReference type="Gene3D" id="3.40.50.300">
    <property type="entry name" value="P-loop containing nucleotide triphosphate hydrolases"/>
    <property type="match status" value="1"/>
</dbReference>
<organism evidence="1 2">
    <name type="scientific">Microvirga puerhi</name>
    <dbReference type="NCBI Taxonomy" id="2876078"/>
    <lineage>
        <taxon>Bacteria</taxon>
        <taxon>Pseudomonadati</taxon>
        <taxon>Pseudomonadota</taxon>
        <taxon>Alphaproteobacteria</taxon>
        <taxon>Hyphomicrobiales</taxon>
        <taxon>Methylobacteriaceae</taxon>
        <taxon>Microvirga</taxon>
    </lineage>
</organism>
<protein>
    <submittedName>
        <fullName evidence="1">ParA family protein</fullName>
    </submittedName>
</protein>
<comment type="caution">
    <text evidence="1">The sequence shown here is derived from an EMBL/GenBank/DDBJ whole genome shotgun (WGS) entry which is preliminary data.</text>
</comment>
<proteinExistence type="predicted"/>
<dbReference type="PIRSF" id="PIRSF009320">
    <property type="entry name" value="Nuc_binding_HP_1000"/>
    <property type="match status" value="1"/>
</dbReference>
<dbReference type="Proteomes" id="UP000704176">
    <property type="component" value="Unassembled WGS sequence"/>
</dbReference>
<dbReference type="PANTHER" id="PTHR13696">
    <property type="entry name" value="P-LOOP CONTAINING NUCLEOSIDE TRIPHOSPHATE HYDROLASE"/>
    <property type="match status" value="1"/>
</dbReference>
<reference evidence="1 2" key="1">
    <citation type="submission" date="2021-09" db="EMBL/GenBank/DDBJ databases">
        <title>The complete genome sequence of a new microorganism.</title>
        <authorList>
            <person name="Zi Z."/>
        </authorList>
    </citation>
    <scope>NUCLEOTIDE SEQUENCE [LARGE SCALE GENOMIC DNA]</scope>
    <source>
        <strain evidence="1 2">WGZ8</strain>
    </source>
</reference>
<dbReference type="SUPFAM" id="SSF52540">
    <property type="entry name" value="P-loop containing nucleoside triphosphate hydrolases"/>
    <property type="match status" value="1"/>
</dbReference>
<dbReference type="PANTHER" id="PTHR13696:SF99">
    <property type="entry name" value="COBYRINIC ACID AC-DIAMIDE SYNTHASE"/>
    <property type="match status" value="1"/>
</dbReference>
<accession>A0ABS7VVM8</accession>
<dbReference type="InterPro" id="IPR009744">
    <property type="entry name" value="VirC1"/>
</dbReference>
<dbReference type="CDD" id="cd02042">
    <property type="entry name" value="ParAB_family"/>
    <property type="match status" value="1"/>
</dbReference>